<feature type="domain" description="Peptidase M16 C-terminal" evidence="4">
    <location>
        <begin position="200"/>
        <end position="375"/>
    </location>
</feature>
<accession>A0ABR7CNZ6</accession>
<dbReference type="Gene3D" id="3.30.830.10">
    <property type="entry name" value="Metalloenzyme, LuxS/M16 peptidase-like"/>
    <property type="match status" value="4"/>
</dbReference>
<evidence type="ECO:0000259" key="4">
    <source>
        <dbReference type="Pfam" id="PF05193"/>
    </source>
</evidence>
<feature type="compositionally biased region" description="Basic and acidic residues" evidence="2">
    <location>
        <begin position="481"/>
        <end position="494"/>
    </location>
</feature>
<feature type="domain" description="Peptidase M16 N-terminal" evidence="3">
    <location>
        <begin position="538"/>
        <end position="651"/>
    </location>
</feature>
<evidence type="ECO:0000256" key="1">
    <source>
        <dbReference type="ARBA" id="ARBA00007261"/>
    </source>
</evidence>
<organism evidence="5 6">
    <name type="scientific">Alistipes hominis</name>
    <dbReference type="NCBI Taxonomy" id="2763015"/>
    <lineage>
        <taxon>Bacteria</taxon>
        <taxon>Pseudomonadati</taxon>
        <taxon>Bacteroidota</taxon>
        <taxon>Bacteroidia</taxon>
        <taxon>Bacteroidales</taxon>
        <taxon>Rikenellaceae</taxon>
        <taxon>Alistipes</taxon>
    </lineage>
</organism>
<dbReference type="PANTHER" id="PTHR11851:SF49">
    <property type="entry name" value="MITOCHONDRIAL-PROCESSING PEPTIDASE SUBUNIT ALPHA"/>
    <property type="match status" value="1"/>
</dbReference>
<evidence type="ECO:0000313" key="5">
    <source>
        <dbReference type="EMBL" id="MBC5617383.1"/>
    </source>
</evidence>
<comment type="similarity">
    <text evidence="1">Belongs to the peptidase M16 family.</text>
</comment>
<evidence type="ECO:0000259" key="3">
    <source>
        <dbReference type="Pfam" id="PF00675"/>
    </source>
</evidence>
<dbReference type="InterPro" id="IPR011765">
    <property type="entry name" value="Pept_M16_N"/>
</dbReference>
<comment type="caution">
    <text evidence="5">The sequence shown here is derived from an EMBL/GenBank/DDBJ whole genome shotgun (WGS) entry which is preliminary data.</text>
</comment>
<dbReference type="InterPro" id="IPR011249">
    <property type="entry name" value="Metalloenz_LuxS/M16"/>
</dbReference>
<dbReference type="InterPro" id="IPR050361">
    <property type="entry name" value="MPP/UQCRC_Complex"/>
</dbReference>
<dbReference type="SUPFAM" id="SSF63411">
    <property type="entry name" value="LuxS/MPP-like metallohydrolase"/>
    <property type="match status" value="4"/>
</dbReference>
<feature type="domain" description="Peptidase M16 N-terminal" evidence="3">
    <location>
        <begin position="44"/>
        <end position="136"/>
    </location>
</feature>
<dbReference type="RefSeq" id="WP_118657050.1">
    <property type="nucleotide sequence ID" value="NZ_JACOOK010000005.1"/>
</dbReference>
<keyword evidence="6" id="KW-1185">Reference proteome</keyword>
<dbReference type="InterPro" id="IPR007863">
    <property type="entry name" value="Peptidase_M16_C"/>
</dbReference>
<protein>
    <submittedName>
        <fullName evidence="5">Insulinase family protein</fullName>
    </submittedName>
</protein>
<reference evidence="5 6" key="1">
    <citation type="submission" date="2020-08" db="EMBL/GenBank/DDBJ databases">
        <title>Genome public.</title>
        <authorList>
            <person name="Liu C."/>
            <person name="Sun Q."/>
        </authorList>
    </citation>
    <scope>NUCLEOTIDE SEQUENCE [LARGE SCALE GENOMIC DNA]</scope>
    <source>
        <strain evidence="5 6">New-7</strain>
    </source>
</reference>
<feature type="region of interest" description="Disordered" evidence="2">
    <location>
        <begin position="476"/>
        <end position="496"/>
    </location>
</feature>
<name>A0ABR7CNZ6_9BACT</name>
<dbReference type="Proteomes" id="UP000636891">
    <property type="component" value="Unassembled WGS sequence"/>
</dbReference>
<feature type="domain" description="Peptidase M16 C-terminal" evidence="4">
    <location>
        <begin position="673"/>
        <end position="849"/>
    </location>
</feature>
<proteinExistence type="inferred from homology"/>
<dbReference type="Pfam" id="PF05193">
    <property type="entry name" value="Peptidase_M16_C"/>
    <property type="match status" value="2"/>
</dbReference>
<gene>
    <name evidence="5" type="ORF">H8S08_10205</name>
</gene>
<dbReference type="PANTHER" id="PTHR11851">
    <property type="entry name" value="METALLOPROTEASE"/>
    <property type="match status" value="1"/>
</dbReference>
<evidence type="ECO:0000256" key="2">
    <source>
        <dbReference type="SAM" id="MobiDB-lite"/>
    </source>
</evidence>
<dbReference type="EMBL" id="JACOOK010000005">
    <property type="protein sequence ID" value="MBC5617383.1"/>
    <property type="molecule type" value="Genomic_DNA"/>
</dbReference>
<dbReference type="Pfam" id="PF00675">
    <property type="entry name" value="Peptidase_M16"/>
    <property type="match status" value="2"/>
</dbReference>
<sequence>MRNKLMLPLLACTLLSMNSCGNKNNDDSVSLDYEKYVLANGLEVVLHHDDSDPVVSVAIQYHVGSNREKPGKTGFAHFFEHMLFQRSENLPRNAFFQKIDAMGGTFNGGTSNDGTVYYETVPRDALEKVLWMESDRMGYFINTVTEGGLKREIDVVSNEKRQGENAPYGLAFDLVFKNLFPEGHPYSWTVIGEIPDLRSATVEDVKEFYERYYLPGNATLVVAGDFDPAQTKALIEKYFGEIPARPVPEAPKTWNVELDATRKISYEDTFCNAPMLILAYPGVEAYHRDGYALDFLTNLLAGDKKSPLYKVLVEERKLAPEVEMFNYQLEISGMIVFDAKTFPGVKLDDVKAAYDEALARFERDGIDPKDLERYKITEETRTYNRLTSTNGKALAMAHDNVFGGTPDRMLKELDAYRSVTADDVMRVYEKYVKGRNLLAVSIYPEGEASLALTGSTQIAPEQETIGEQQMNAESGAVADDPYEKTPSRFDRSVEPDLLPNTPELKIPEIWSAVLGNGMTVKGIEYCELPLVNFTIELNDGMLLDDPDKVGVAYLTAQMLNEGTASRTPEELEDAIGQLGAQIRVAAARESMTVSGNCLKRNFPQVMALVGEMLLSPRWDEKSFAVVKERALDNIRQRSAEPKAIASDVFNKVIFGANNILSNNVTGTEASVQTITLDDLKAFYAAHFTPKAARMSFVGGLTRPEVERALAPLTEKWEATAVSIPLIDDNAARPAAKVFFADYPGARQSYVIVGSKAMPIADPDAYPAVIVNDKLGESAGSLLFEILRLQHGYTYGAYSGFSQGNLINTFQAWSSVQATVTRESLTLLRDILKNYGTDYSQQWLDHSKEAMLRTMNGALETPNAQLNMLRTIVLFGLPDDYVKQHENTLKTFTLDQAKTVIGKYLNFDDMTVVVVGDAKTQLEGVKSLGLGDPVLVDFSGRPIR</sequence>
<evidence type="ECO:0000313" key="6">
    <source>
        <dbReference type="Proteomes" id="UP000636891"/>
    </source>
</evidence>